<protein>
    <recommendedName>
        <fullName evidence="4">N-acetylmuramic acid 6-phosphate etherase</fullName>
    </recommendedName>
</protein>
<reference evidence="2 3" key="1">
    <citation type="journal article" date="2023" name="Plant Dis.">
        <title>First Report of Diplodia intermedia Causing Canker and Dieback Diseases on Apple Trees in Canada.</title>
        <authorList>
            <person name="Ellouze W."/>
            <person name="Ilyukhin E."/>
            <person name="Sulman M."/>
            <person name="Ali S."/>
        </authorList>
    </citation>
    <scope>NUCLEOTIDE SEQUENCE [LARGE SCALE GENOMIC DNA]</scope>
    <source>
        <strain evidence="2 3">M45-28</strain>
    </source>
</reference>
<evidence type="ECO:0000256" key="1">
    <source>
        <dbReference type="SAM" id="MobiDB-lite"/>
    </source>
</evidence>
<organism evidence="2 3">
    <name type="scientific">Diplodia intermedia</name>
    <dbReference type="NCBI Taxonomy" id="856260"/>
    <lineage>
        <taxon>Eukaryota</taxon>
        <taxon>Fungi</taxon>
        <taxon>Dikarya</taxon>
        <taxon>Ascomycota</taxon>
        <taxon>Pezizomycotina</taxon>
        <taxon>Dothideomycetes</taxon>
        <taxon>Dothideomycetes incertae sedis</taxon>
        <taxon>Botryosphaeriales</taxon>
        <taxon>Botryosphaeriaceae</taxon>
        <taxon>Diplodia</taxon>
    </lineage>
</organism>
<evidence type="ECO:0008006" key="4">
    <source>
        <dbReference type="Google" id="ProtNLM"/>
    </source>
</evidence>
<accession>A0ABR3TTW4</accession>
<dbReference type="Gene3D" id="3.40.50.10490">
    <property type="entry name" value="Glucose-6-phosphate isomerase like protein, domain 1"/>
    <property type="match status" value="1"/>
</dbReference>
<name>A0ABR3TTW4_9PEZI</name>
<sequence length="93" mass="9811">MSANLQQSGRATTAPATTNGARRDADAQSTLELCQVMHWENSNVGAAVEACLPDIAKAIDLISPRVARGGRVIYLGAGPGGRYLNFRPGMEII</sequence>
<proteinExistence type="predicted"/>
<evidence type="ECO:0000313" key="3">
    <source>
        <dbReference type="Proteomes" id="UP001521184"/>
    </source>
</evidence>
<dbReference type="EMBL" id="JAKEKT020000023">
    <property type="protein sequence ID" value="KAL1644424.1"/>
    <property type="molecule type" value="Genomic_DNA"/>
</dbReference>
<feature type="compositionally biased region" description="Polar residues" evidence="1">
    <location>
        <begin position="1"/>
        <end position="20"/>
    </location>
</feature>
<dbReference type="InterPro" id="IPR046348">
    <property type="entry name" value="SIS_dom_sf"/>
</dbReference>
<comment type="caution">
    <text evidence="2">The sequence shown here is derived from an EMBL/GenBank/DDBJ whole genome shotgun (WGS) entry which is preliminary data.</text>
</comment>
<dbReference type="Proteomes" id="UP001521184">
    <property type="component" value="Unassembled WGS sequence"/>
</dbReference>
<gene>
    <name evidence="2" type="ORF">SLS58_004338</name>
</gene>
<evidence type="ECO:0000313" key="2">
    <source>
        <dbReference type="EMBL" id="KAL1644424.1"/>
    </source>
</evidence>
<keyword evidence="3" id="KW-1185">Reference proteome</keyword>
<dbReference type="SUPFAM" id="SSF53697">
    <property type="entry name" value="SIS domain"/>
    <property type="match status" value="1"/>
</dbReference>
<feature type="region of interest" description="Disordered" evidence="1">
    <location>
        <begin position="1"/>
        <end position="25"/>
    </location>
</feature>